<accession>A0A2W5S512</accession>
<protein>
    <submittedName>
        <fullName evidence="2">Uncharacterized protein</fullName>
    </submittedName>
</protein>
<reference evidence="2 3" key="1">
    <citation type="submission" date="2017-08" db="EMBL/GenBank/DDBJ databases">
        <title>Infants hospitalized years apart are colonized by the same room-sourced microbial strains.</title>
        <authorList>
            <person name="Brooks B."/>
            <person name="Olm M.R."/>
            <person name="Firek B.A."/>
            <person name="Baker R."/>
            <person name="Thomas B.C."/>
            <person name="Morowitz M.J."/>
            <person name="Banfield J.F."/>
        </authorList>
    </citation>
    <scope>NUCLEOTIDE SEQUENCE [LARGE SCALE GENOMIC DNA]</scope>
    <source>
        <strain evidence="2">S2_003_000_R2_11</strain>
    </source>
</reference>
<evidence type="ECO:0000313" key="2">
    <source>
        <dbReference type="EMBL" id="PZQ95164.1"/>
    </source>
</evidence>
<evidence type="ECO:0000256" key="1">
    <source>
        <dbReference type="SAM" id="MobiDB-lite"/>
    </source>
</evidence>
<evidence type="ECO:0000313" key="3">
    <source>
        <dbReference type="Proteomes" id="UP000248975"/>
    </source>
</evidence>
<gene>
    <name evidence="2" type="ORF">DI533_20145</name>
</gene>
<proteinExistence type="predicted"/>
<sequence>MTKYYVRHWGGLWHAYTYHPVKGEQRPPKNRRSFSASKSLPKLMDALKRRAEKRQRQINQAH</sequence>
<dbReference type="EMBL" id="QFQS01000009">
    <property type="protein sequence ID" value="PZQ95164.1"/>
    <property type="molecule type" value="Genomic_DNA"/>
</dbReference>
<comment type="caution">
    <text evidence="2">The sequence shown here is derived from an EMBL/GenBank/DDBJ whole genome shotgun (WGS) entry which is preliminary data.</text>
</comment>
<dbReference type="Proteomes" id="UP000248975">
    <property type="component" value="Unassembled WGS sequence"/>
</dbReference>
<dbReference type="AlphaFoldDB" id="A0A2W5S512"/>
<feature type="region of interest" description="Disordered" evidence="1">
    <location>
        <begin position="21"/>
        <end position="41"/>
    </location>
</feature>
<name>A0A2W5S512_CERSP</name>
<organism evidence="2 3">
    <name type="scientific">Cereibacter sphaeroides</name>
    <name type="common">Rhodobacter sphaeroides</name>
    <dbReference type="NCBI Taxonomy" id="1063"/>
    <lineage>
        <taxon>Bacteria</taxon>
        <taxon>Pseudomonadati</taxon>
        <taxon>Pseudomonadota</taxon>
        <taxon>Alphaproteobacteria</taxon>
        <taxon>Rhodobacterales</taxon>
        <taxon>Paracoccaceae</taxon>
        <taxon>Cereibacter</taxon>
    </lineage>
</organism>